<reference evidence="2 3" key="1">
    <citation type="journal article" date="2011" name="Virus Res.">
        <title>The genome sequence and proteome of bacteriophage ?CPV1 virulent for Clostridium perfringens.</title>
        <authorList>
            <person name="Volozhantsev N.V."/>
            <person name="Verevkin V.V."/>
            <person name="Bannov V.A."/>
            <person name="Krasilnikova V.M."/>
            <person name="Myakinina V.P."/>
            <person name="Zhilenkov E.L."/>
            <person name="Svetoch E.A."/>
            <person name="Stern N.J."/>
            <person name="Oakley B.B."/>
            <person name="Seal B.S."/>
        </authorList>
    </citation>
    <scope>NUCLEOTIDE SEQUENCE [LARGE SCALE GENOMIC DNA]</scope>
    <source>
        <strain evidence="2 3">CpV1</strain>
    </source>
</reference>
<dbReference type="EMBL" id="HM640230">
    <property type="protein sequence ID" value="ADR30475.1"/>
    <property type="molecule type" value="Genomic_DNA"/>
</dbReference>
<keyword evidence="1" id="KW-1133">Transmembrane helix</keyword>
<evidence type="ECO:0000256" key="1">
    <source>
        <dbReference type="SAM" id="Phobius"/>
    </source>
</evidence>
<protein>
    <submittedName>
        <fullName evidence="2">Uncharacterized protein</fullName>
    </submittedName>
</protein>
<keyword evidence="3" id="KW-1185">Reference proteome</keyword>
<proteinExistence type="predicted"/>
<name>E5G055_9CAUD</name>
<accession>E5G055</accession>
<feature type="transmembrane region" description="Helical" evidence="1">
    <location>
        <begin position="7"/>
        <end position="25"/>
    </location>
</feature>
<evidence type="ECO:0000313" key="3">
    <source>
        <dbReference type="Proteomes" id="UP000385136"/>
    </source>
</evidence>
<dbReference type="KEGG" id="vg:55632378"/>
<evidence type="ECO:0000313" key="2">
    <source>
        <dbReference type="EMBL" id="ADR30475.1"/>
    </source>
</evidence>
<organism evidence="2 3">
    <name type="scientific">Clostridium phage CpV1</name>
    <dbReference type="NCBI Taxonomy" id="926066"/>
    <lineage>
        <taxon>Viruses</taxon>
        <taxon>Duplodnaviria</taxon>
        <taxon>Heunggongvirae</taxon>
        <taxon>Uroviricota</taxon>
        <taxon>Caudoviricetes</taxon>
        <taxon>Guelinviridae</taxon>
        <taxon>Denniswatsonvirinae</taxon>
        <taxon>Capvunavirus</taxon>
        <taxon>Capvunavirus CpV1</taxon>
    </lineage>
</organism>
<dbReference type="GeneID" id="55632378"/>
<feature type="transmembrane region" description="Helical" evidence="1">
    <location>
        <begin position="31"/>
        <end position="51"/>
    </location>
</feature>
<dbReference type="RefSeq" id="YP_009829928.1">
    <property type="nucleotide sequence ID" value="NC_048629.1"/>
</dbReference>
<keyword evidence="1" id="KW-0472">Membrane</keyword>
<keyword evidence="1" id="KW-0812">Transmembrane</keyword>
<dbReference type="Proteomes" id="UP000385136">
    <property type="component" value="Segment"/>
</dbReference>
<sequence>MRKIFEGILLCVAFILSAISFIYLYNNTFKSTLIFILLVLAIIILLSNILYD</sequence>